<evidence type="ECO:0000256" key="2">
    <source>
        <dbReference type="ARBA" id="ARBA00004604"/>
    </source>
</evidence>
<dbReference type="GO" id="GO:0035925">
    <property type="term" value="F:mRNA 3'-UTR AU-rich region binding"/>
    <property type="evidence" value="ECO:0007669"/>
    <property type="project" value="TreeGrafter"/>
</dbReference>
<keyword evidence="4" id="KW-0963">Cytoplasm</keyword>
<dbReference type="InterPro" id="IPR036345">
    <property type="entry name" value="ExoRNase_PH_dom2_sf"/>
</dbReference>
<evidence type="ECO:0000256" key="3">
    <source>
        <dbReference type="ARBA" id="ARBA00006678"/>
    </source>
</evidence>
<evidence type="ECO:0000259" key="7">
    <source>
        <dbReference type="Pfam" id="PF01138"/>
    </source>
</evidence>
<dbReference type="GO" id="GO:0034475">
    <property type="term" value="P:U4 snRNA 3'-end processing"/>
    <property type="evidence" value="ECO:0007669"/>
    <property type="project" value="TreeGrafter"/>
</dbReference>
<comment type="similarity">
    <text evidence="3">Belongs to the RNase PH family.</text>
</comment>
<dbReference type="InterPro" id="IPR027408">
    <property type="entry name" value="PNPase/RNase_PH_dom_sf"/>
</dbReference>
<dbReference type="InterPro" id="IPR020568">
    <property type="entry name" value="Ribosomal_Su5_D2-typ_SF"/>
</dbReference>
<dbReference type="GO" id="GO:0071038">
    <property type="term" value="P:TRAMP-dependent tRNA surveillance pathway"/>
    <property type="evidence" value="ECO:0007669"/>
    <property type="project" value="TreeGrafter"/>
</dbReference>
<dbReference type="InterPro" id="IPR050590">
    <property type="entry name" value="Exosome_comp_Rrp42_subfam"/>
</dbReference>
<keyword evidence="5" id="KW-0271">Exosome</keyword>
<dbReference type="GO" id="GO:0034476">
    <property type="term" value="P:U5 snRNA 3'-end processing"/>
    <property type="evidence" value="ECO:0007669"/>
    <property type="project" value="TreeGrafter"/>
</dbReference>
<dbReference type="InParanoid" id="A0A409XHQ0"/>
<evidence type="ECO:0000313" key="9">
    <source>
        <dbReference type="Proteomes" id="UP000283269"/>
    </source>
</evidence>
<dbReference type="InterPro" id="IPR001247">
    <property type="entry name" value="ExoRNase_PH_dom1"/>
</dbReference>
<dbReference type="Proteomes" id="UP000283269">
    <property type="component" value="Unassembled WGS sequence"/>
</dbReference>
<dbReference type="GO" id="GO:0005730">
    <property type="term" value="C:nucleolus"/>
    <property type="evidence" value="ECO:0007669"/>
    <property type="project" value="UniProtKB-SubCell"/>
</dbReference>
<proteinExistence type="inferred from homology"/>
<dbReference type="SUPFAM" id="SSF55666">
    <property type="entry name" value="Ribonuclease PH domain 2-like"/>
    <property type="match status" value="1"/>
</dbReference>
<evidence type="ECO:0000256" key="5">
    <source>
        <dbReference type="ARBA" id="ARBA00022835"/>
    </source>
</evidence>
<comment type="subcellular location">
    <subcellularLocation>
        <location evidence="1">Cytoplasm</location>
    </subcellularLocation>
    <subcellularLocation>
        <location evidence="2">Nucleus</location>
        <location evidence="2">Nucleolus</location>
    </subcellularLocation>
</comment>
<dbReference type="GO" id="GO:0000177">
    <property type="term" value="C:cytoplasmic exosome (RNase complex)"/>
    <property type="evidence" value="ECO:0007669"/>
    <property type="project" value="TreeGrafter"/>
</dbReference>
<sequence length="339" mass="36848">MTSTSLSKAEKSYIQAGLLATPSSRADGRSLTDYRTIALETSVAPLANGSARVSIGRNPHDGSGGTEVLAAAKLEVENLEQGSSGVEGGRIACSVTCSPAAYPHLSSSALDDLQYDMSTILHDTLTHRSLHPKNLGILPGKKAWLLNLDLVVLVDSGNIYDALFMAARAALWDTKVPRTRSVEYKARKNGAATSAASRIGGSGDMDVDEEVVSGFDTRQIQHATDFELPDYWDEGDVLDGRERWPICVTLNFVSPVHFLDATTQEEAATPLRVLLMFAFESEQSVNVQGMRTLGGSDLTSTQLAELLKDGEKYARDIWQSLNTKLKEENIGRIKERNKF</sequence>
<name>A0A409XHQ0_PSICY</name>
<evidence type="ECO:0000313" key="8">
    <source>
        <dbReference type="EMBL" id="PPQ90261.1"/>
    </source>
</evidence>
<keyword evidence="9" id="KW-1185">Reference proteome</keyword>
<dbReference type="GO" id="GO:0000176">
    <property type="term" value="C:nuclear exosome (RNase complex)"/>
    <property type="evidence" value="ECO:0007669"/>
    <property type="project" value="TreeGrafter"/>
</dbReference>
<dbReference type="EMBL" id="NHYD01001659">
    <property type="protein sequence ID" value="PPQ90261.1"/>
    <property type="molecule type" value="Genomic_DNA"/>
</dbReference>
<dbReference type="STRING" id="93625.A0A409XHQ0"/>
<dbReference type="Gene3D" id="3.30.230.70">
    <property type="entry name" value="GHMP Kinase, N-terminal domain"/>
    <property type="match status" value="1"/>
</dbReference>
<gene>
    <name evidence="8" type="ORF">CVT25_013086</name>
</gene>
<evidence type="ECO:0000256" key="4">
    <source>
        <dbReference type="ARBA" id="ARBA00022490"/>
    </source>
</evidence>
<dbReference type="GO" id="GO:0000467">
    <property type="term" value="P:exonucleolytic trimming to generate mature 3'-end of 5.8S rRNA from tricistronic rRNA transcript (SSU-rRNA, 5.8S rRNA, LSU-rRNA)"/>
    <property type="evidence" value="ECO:0007669"/>
    <property type="project" value="TreeGrafter"/>
</dbReference>
<dbReference type="OrthoDB" id="272245at2759"/>
<dbReference type="AlphaFoldDB" id="A0A409XHQ0"/>
<comment type="caution">
    <text evidence="8">The sequence shown here is derived from an EMBL/GenBank/DDBJ whole genome shotgun (WGS) entry which is preliminary data.</text>
</comment>
<organism evidence="8 9">
    <name type="scientific">Psilocybe cyanescens</name>
    <dbReference type="NCBI Taxonomy" id="93625"/>
    <lineage>
        <taxon>Eukaryota</taxon>
        <taxon>Fungi</taxon>
        <taxon>Dikarya</taxon>
        <taxon>Basidiomycota</taxon>
        <taxon>Agaricomycotina</taxon>
        <taxon>Agaricomycetes</taxon>
        <taxon>Agaricomycetidae</taxon>
        <taxon>Agaricales</taxon>
        <taxon>Agaricineae</taxon>
        <taxon>Strophariaceae</taxon>
        <taxon>Psilocybe</taxon>
    </lineage>
</organism>
<dbReference type="Pfam" id="PF01138">
    <property type="entry name" value="RNase_PH"/>
    <property type="match status" value="1"/>
</dbReference>
<dbReference type="GO" id="GO:0071028">
    <property type="term" value="P:nuclear mRNA surveillance"/>
    <property type="evidence" value="ECO:0007669"/>
    <property type="project" value="TreeGrafter"/>
</dbReference>
<dbReference type="PANTHER" id="PTHR11097">
    <property type="entry name" value="EXOSOME COMPLEX EXONUCLEASE RIBOSOMAL RNA PROCESSING PROTEIN"/>
    <property type="match status" value="1"/>
</dbReference>
<evidence type="ECO:0000256" key="1">
    <source>
        <dbReference type="ARBA" id="ARBA00004496"/>
    </source>
</evidence>
<evidence type="ECO:0000256" key="6">
    <source>
        <dbReference type="ARBA" id="ARBA00042523"/>
    </source>
</evidence>
<dbReference type="SUPFAM" id="SSF54211">
    <property type="entry name" value="Ribosomal protein S5 domain 2-like"/>
    <property type="match status" value="1"/>
</dbReference>
<dbReference type="FunCoup" id="A0A409XHQ0">
    <property type="interactions" value="55"/>
</dbReference>
<dbReference type="GO" id="GO:0034473">
    <property type="term" value="P:U1 snRNA 3'-end processing"/>
    <property type="evidence" value="ECO:0007669"/>
    <property type="project" value="TreeGrafter"/>
</dbReference>
<feature type="domain" description="Exoribonuclease phosphorolytic" evidence="7">
    <location>
        <begin position="34"/>
        <end position="177"/>
    </location>
</feature>
<reference evidence="8 9" key="1">
    <citation type="journal article" date="2018" name="Evol. Lett.">
        <title>Horizontal gene cluster transfer increased hallucinogenic mushroom diversity.</title>
        <authorList>
            <person name="Reynolds H.T."/>
            <person name="Vijayakumar V."/>
            <person name="Gluck-Thaler E."/>
            <person name="Korotkin H.B."/>
            <person name="Matheny P.B."/>
            <person name="Slot J.C."/>
        </authorList>
    </citation>
    <scope>NUCLEOTIDE SEQUENCE [LARGE SCALE GENOMIC DNA]</scope>
    <source>
        <strain evidence="8 9">2631</strain>
    </source>
</reference>
<dbReference type="PANTHER" id="PTHR11097:SF8">
    <property type="entry name" value="EXOSOME COMPLEX COMPONENT RRP42"/>
    <property type="match status" value="1"/>
</dbReference>
<protein>
    <recommendedName>
        <fullName evidence="6">Ribosomal RNA-processing protein 42</fullName>
    </recommendedName>
</protein>
<dbReference type="GO" id="GO:0071035">
    <property type="term" value="P:nuclear polyadenylation-dependent rRNA catabolic process"/>
    <property type="evidence" value="ECO:0007669"/>
    <property type="project" value="TreeGrafter"/>
</dbReference>
<accession>A0A409XHQ0</accession>
<dbReference type="GO" id="GO:0016075">
    <property type="term" value="P:rRNA catabolic process"/>
    <property type="evidence" value="ECO:0007669"/>
    <property type="project" value="TreeGrafter"/>
</dbReference>